<dbReference type="EMBL" id="KV878971">
    <property type="protein sequence ID" value="OJK03525.1"/>
    <property type="molecule type" value="Genomic_DNA"/>
</dbReference>
<protein>
    <recommendedName>
        <fullName evidence="3">MalT-like TPR region domain-containing protein</fullName>
    </recommendedName>
</protein>
<dbReference type="VEuPathDB" id="FungiDB:ASPACDRAFT_111327"/>
<dbReference type="GeneID" id="30969357"/>
<sequence>MAEPASSYWLQGQRTEAESLRATLTELTTREYGLGSSTTWNFMLNLAATHSNQGRHAEAEEFSKQVLDKRKGHSRHCASPYLAEACEA</sequence>
<dbReference type="SUPFAM" id="SSF48452">
    <property type="entry name" value="TPR-like"/>
    <property type="match status" value="1"/>
</dbReference>
<gene>
    <name evidence="1" type="ORF">ASPACDRAFT_111327</name>
</gene>
<dbReference type="RefSeq" id="XP_020059864.1">
    <property type="nucleotide sequence ID" value="XM_020195543.1"/>
</dbReference>
<dbReference type="Gene3D" id="1.25.40.10">
    <property type="entry name" value="Tetratricopeptide repeat domain"/>
    <property type="match status" value="1"/>
</dbReference>
<dbReference type="InterPro" id="IPR011990">
    <property type="entry name" value="TPR-like_helical_dom_sf"/>
</dbReference>
<proteinExistence type="predicted"/>
<name>A0A1L9X500_ASPA1</name>
<evidence type="ECO:0000313" key="2">
    <source>
        <dbReference type="Proteomes" id="UP000184546"/>
    </source>
</evidence>
<keyword evidence="2" id="KW-1185">Reference proteome</keyword>
<accession>A0A1L9X500</accession>
<evidence type="ECO:0000313" key="1">
    <source>
        <dbReference type="EMBL" id="OJK03525.1"/>
    </source>
</evidence>
<organism evidence="1 2">
    <name type="scientific">Aspergillus aculeatus (strain ATCC 16872 / CBS 172.66 / WB 5094)</name>
    <dbReference type="NCBI Taxonomy" id="690307"/>
    <lineage>
        <taxon>Eukaryota</taxon>
        <taxon>Fungi</taxon>
        <taxon>Dikarya</taxon>
        <taxon>Ascomycota</taxon>
        <taxon>Pezizomycotina</taxon>
        <taxon>Eurotiomycetes</taxon>
        <taxon>Eurotiomycetidae</taxon>
        <taxon>Eurotiales</taxon>
        <taxon>Aspergillaceae</taxon>
        <taxon>Aspergillus</taxon>
        <taxon>Aspergillus subgen. Circumdati</taxon>
    </lineage>
</organism>
<evidence type="ECO:0008006" key="3">
    <source>
        <dbReference type="Google" id="ProtNLM"/>
    </source>
</evidence>
<dbReference type="AlphaFoldDB" id="A0A1L9X500"/>
<dbReference type="Pfam" id="PF13424">
    <property type="entry name" value="TPR_12"/>
    <property type="match status" value="1"/>
</dbReference>
<reference evidence="2" key="1">
    <citation type="journal article" date="2017" name="Genome Biol.">
        <title>Comparative genomics reveals high biological diversity and specific adaptations in the industrially and medically important fungal genus Aspergillus.</title>
        <authorList>
            <person name="de Vries R.P."/>
            <person name="Riley R."/>
            <person name="Wiebenga A."/>
            <person name="Aguilar-Osorio G."/>
            <person name="Amillis S."/>
            <person name="Uchima C.A."/>
            <person name="Anderluh G."/>
            <person name="Asadollahi M."/>
            <person name="Askin M."/>
            <person name="Barry K."/>
            <person name="Battaglia E."/>
            <person name="Bayram O."/>
            <person name="Benocci T."/>
            <person name="Braus-Stromeyer S.A."/>
            <person name="Caldana C."/>
            <person name="Canovas D."/>
            <person name="Cerqueira G.C."/>
            <person name="Chen F."/>
            <person name="Chen W."/>
            <person name="Choi C."/>
            <person name="Clum A."/>
            <person name="Dos Santos R.A."/>
            <person name="Damasio A.R."/>
            <person name="Diallinas G."/>
            <person name="Emri T."/>
            <person name="Fekete E."/>
            <person name="Flipphi M."/>
            <person name="Freyberg S."/>
            <person name="Gallo A."/>
            <person name="Gournas C."/>
            <person name="Habgood R."/>
            <person name="Hainaut M."/>
            <person name="Harispe M.L."/>
            <person name="Henrissat B."/>
            <person name="Hilden K.S."/>
            <person name="Hope R."/>
            <person name="Hossain A."/>
            <person name="Karabika E."/>
            <person name="Karaffa L."/>
            <person name="Karanyi Z."/>
            <person name="Krasevec N."/>
            <person name="Kuo A."/>
            <person name="Kusch H."/>
            <person name="LaButti K."/>
            <person name="Lagendijk E.L."/>
            <person name="Lapidus A."/>
            <person name="Levasseur A."/>
            <person name="Lindquist E."/>
            <person name="Lipzen A."/>
            <person name="Logrieco A.F."/>
            <person name="MacCabe A."/>
            <person name="Maekelae M.R."/>
            <person name="Malavazi I."/>
            <person name="Melin P."/>
            <person name="Meyer V."/>
            <person name="Mielnichuk N."/>
            <person name="Miskei M."/>
            <person name="Molnar A.P."/>
            <person name="Mule G."/>
            <person name="Ngan C.Y."/>
            <person name="Orejas M."/>
            <person name="Orosz E."/>
            <person name="Ouedraogo J.P."/>
            <person name="Overkamp K.M."/>
            <person name="Park H.-S."/>
            <person name="Perrone G."/>
            <person name="Piumi F."/>
            <person name="Punt P.J."/>
            <person name="Ram A.F."/>
            <person name="Ramon A."/>
            <person name="Rauscher S."/>
            <person name="Record E."/>
            <person name="Riano-Pachon D.M."/>
            <person name="Robert V."/>
            <person name="Roehrig J."/>
            <person name="Ruller R."/>
            <person name="Salamov A."/>
            <person name="Salih N.S."/>
            <person name="Samson R.A."/>
            <person name="Sandor E."/>
            <person name="Sanguinetti M."/>
            <person name="Schuetze T."/>
            <person name="Sepcic K."/>
            <person name="Shelest E."/>
            <person name="Sherlock G."/>
            <person name="Sophianopoulou V."/>
            <person name="Squina F.M."/>
            <person name="Sun H."/>
            <person name="Susca A."/>
            <person name="Todd R.B."/>
            <person name="Tsang A."/>
            <person name="Unkles S.E."/>
            <person name="van de Wiele N."/>
            <person name="van Rossen-Uffink D."/>
            <person name="Oliveira J.V."/>
            <person name="Vesth T.C."/>
            <person name="Visser J."/>
            <person name="Yu J.-H."/>
            <person name="Zhou M."/>
            <person name="Andersen M.R."/>
            <person name="Archer D.B."/>
            <person name="Baker S.E."/>
            <person name="Benoit I."/>
            <person name="Brakhage A.A."/>
            <person name="Braus G.H."/>
            <person name="Fischer R."/>
            <person name="Frisvad J.C."/>
            <person name="Goldman G.H."/>
            <person name="Houbraken J."/>
            <person name="Oakley B."/>
            <person name="Pocsi I."/>
            <person name="Scazzocchio C."/>
            <person name="Seiboth B."/>
            <person name="vanKuyk P.A."/>
            <person name="Wortman J."/>
            <person name="Dyer P.S."/>
            <person name="Grigoriev I.V."/>
        </authorList>
    </citation>
    <scope>NUCLEOTIDE SEQUENCE [LARGE SCALE GENOMIC DNA]</scope>
    <source>
        <strain evidence="2">ATCC 16872 / CBS 172.66 / WB 5094</strain>
    </source>
</reference>
<dbReference type="Proteomes" id="UP000184546">
    <property type="component" value="Unassembled WGS sequence"/>
</dbReference>